<dbReference type="Proteomes" id="UP001059272">
    <property type="component" value="Chromosome"/>
</dbReference>
<evidence type="ECO:0008006" key="4">
    <source>
        <dbReference type="Google" id="ProtNLM"/>
    </source>
</evidence>
<dbReference type="AlphaFoldDB" id="A0AAE9SZQ0"/>
<gene>
    <name evidence="2" type="ORF">LW347_19780</name>
</gene>
<evidence type="ECO:0000313" key="2">
    <source>
        <dbReference type="EMBL" id="UVO08046.1"/>
    </source>
</evidence>
<sequence length="195" mass="21585">MINQKIMLNAVLNRPGLINKPLWQQLALQWAFVAVVGLLSGWFFIGDVRRTILGAEAQIVQVRLDIQETQQKLDTMPLLSVLHTQLAGKTARSAPFQPDVLAQLLVEPLSQAGASLLSWQPASRGVEAPHQERWQLVFSADYTGVLQVLRKLTALPYVLRIAQLTVKPDAASTKLSSEAPRLRVELSLIEPEVVP</sequence>
<proteinExistence type="predicted"/>
<keyword evidence="1" id="KW-0472">Membrane</keyword>
<organism evidence="2 3">
    <name type="scientific">Pectobacterium polonicum</name>
    <dbReference type="NCBI Taxonomy" id="2485124"/>
    <lineage>
        <taxon>Bacteria</taxon>
        <taxon>Pseudomonadati</taxon>
        <taxon>Pseudomonadota</taxon>
        <taxon>Gammaproteobacteria</taxon>
        <taxon>Enterobacterales</taxon>
        <taxon>Pectobacteriaceae</taxon>
        <taxon>Pectobacterium</taxon>
    </lineage>
</organism>
<feature type="transmembrane region" description="Helical" evidence="1">
    <location>
        <begin position="27"/>
        <end position="45"/>
    </location>
</feature>
<reference evidence="2" key="1">
    <citation type="submission" date="2021-12" db="EMBL/GenBank/DDBJ databases">
        <title>Genome sequence of novel Pectobacterium sp. causing blackleg.</title>
        <authorList>
            <person name="Wang J."/>
        </authorList>
    </citation>
    <scope>NUCLEOTIDE SEQUENCE</scope>
    <source>
        <strain evidence="2">BY21311</strain>
    </source>
</reference>
<name>A0AAE9SZQ0_9GAMM</name>
<dbReference type="EMBL" id="CP090065">
    <property type="protein sequence ID" value="UVO08046.1"/>
    <property type="molecule type" value="Genomic_DNA"/>
</dbReference>
<keyword evidence="1" id="KW-0812">Transmembrane</keyword>
<keyword evidence="1" id="KW-1133">Transmembrane helix</keyword>
<evidence type="ECO:0000256" key="1">
    <source>
        <dbReference type="SAM" id="Phobius"/>
    </source>
</evidence>
<evidence type="ECO:0000313" key="3">
    <source>
        <dbReference type="Proteomes" id="UP001059272"/>
    </source>
</evidence>
<protein>
    <recommendedName>
        <fullName evidence="4">Pilus assembly protein PilO</fullName>
    </recommendedName>
</protein>
<dbReference type="KEGG" id="ppoo:LW347_19780"/>
<dbReference type="RefSeq" id="WP_258883376.1">
    <property type="nucleotide sequence ID" value="NZ_CP090065.1"/>
</dbReference>
<accession>A0AAE9SZQ0</accession>